<accession>A0A4Q8QMF1</accession>
<dbReference type="InterPro" id="IPR003779">
    <property type="entry name" value="CMD-like"/>
</dbReference>
<dbReference type="Pfam" id="PF02627">
    <property type="entry name" value="CMD"/>
    <property type="match status" value="1"/>
</dbReference>
<gene>
    <name evidence="2" type="ORF">EW142_06710</name>
</gene>
<dbReference type="NCBIfam" id="TIGR00778">
    <property type="entry name" value="ahpD_dom"/>
    <property type="match status" value="1"/>
</dbReference>
<dbReference type="InterPro" id="IPR029032">
    <property type="entry name" value="AhpD-like"/>
</dbReference>
<dbReference type="OrthoDB" id="9801997at2"/>
<reference evidence="2 3" key="1">
    <citation type="submission" date="2019-02" db="EMBL/GenBank/DDBJ databases">
        <title>Draft genome sequence of Muricauda sp. 176CP4-71.</title>
        <authorList>
            <person name="Park J.-S."/>
        </authorList>
    </citation>
    <scope>NUCLEOTIDE SEQUENCE [LARGE SCALE GENOMIC DNA]</scope>
    <source>
        <strain evidence="2 3">176CP4-71</strain>
    </source>
</reference>
<comment type="caution">
    <text evidence="2">The sequence shown here is derived from an EMBL/GenBank/DDBJ whole genome shotgun (WGS) entry which is preliminary data.</text>
</comment>
<name>A0A4Q8QMF1_9FLAO</name>
<evidence type="ECO:0000259" key="1">
    <source>
        <dbReference type="Pfam" id="PF02627"/>
    </source>
</evidence>
<dbReference type="GO" id="GO:0051920">
    <property type="term" value="F:peroxiredoxin activity"/>
    <property type="evidence" value="ECO:0007669"/>
    <property type="project" value="InterPro"/>
</dbReference>
<dbReference type="PANTHER" id="PTHR34846">
    <property type="entry name" value="4-CARBOXYMUCONOLACTONE DECARBOXYLASE FAMILY PROTEIN (AFU_ORTHOLOGUE AFUA_6G11590)"/>
    <property type="match status" value="1"/>
</dbReference>
<sequence length="162" mass="18678">MLILVQVQNQIKMERISYQDIPEGTFPKLMALEDFINNSGLSMKLLELVRVRVSQLNGCAYCVDMHYKLARHFGEEELRLVSLVAWTEAVCFTKEERAILQYTDALTKLGGNEIPQEVFDDLSLYYTKGEIAYLSLAISQINVWTRLMKAFKFKPGVFKVEE</sequence>
<organism evidence="2 3">
    <name type="scientific">Flagellimonas allohymeniacidonis</name>
    <dbReference type="NCBI Taxonomy" id="2517819"/>
    <lineage>
        <taxon>Bacteria</taxon>
        <taxon>Pseudomonadati</taxon>
        <taxon>Bacteroidota</taxon>
        <taxon>Flavobacteriia</taxon>
        <taxon>Flavobacteriales</taxon>
        <taxon>Flavobacteriaceae</taxon>
        <taxon>Flagellimonas</taxon>
    </lineage>
</organism>
<protein>
    <submittedName>
        <fullName evidence="2">Carboxymuconolactone decarboxylase family protein</fullName>
    </submittedName>
</protein>
<dbReference type="AlphaFoldDB" id="A0A4Q8QMF1"/>
<dbReference type="Gene3D" id="1.20.1290.10">
    <property type="entry name" value="AhpD-like"/>
    <property type="match status" value="1"/>
</dbReference>
<evidence type="ECO:0000313" key="2">
    <source>
        <dbReference type="EMBL" id="TAI49486.1"/>
    </source>
</evidence>
<feature type="domain" description="Carboxymuconolactone decarboxylase-like" evidence="1">
    <location>
        <begin position="34"/>
        <end position="104"/>
    </location>
</feature>
<dbReference type="Proteomes" id="UP000291981">
    <property type="component" value="Unassembled WGS sequence"/>
</dbReference>
<evidence type="ECO:0000313" key="3">
    <source>
        <dbReference type="Proteomes" id="UP000291981"/>
    </source>
</evidence>
<dbReference type="InterPro" id="IPR004675">
    <property type="entry name" value="AhpD_core"/>
</dbReference>
<dbReference type="EMBL" id="SGIU01000001">
    <property type="protein sequence ID" value="TAI49486.1"/>
    <property type="molecule type" value="Genomic_DNA"/>
</dbReference>
<dbReference type="SUPFAM" id="SSF69118">
    <property type="entry name" value="AhpD-like"/>
    <property type="match status" value="1"/>
</dbReference>
<keyword evidence="3" id="KW-1185">Reference proteome</keyword>
<dbReference type="PANTHER" id="PTHR34846:SF10">
    <property type="entry name" value="CYTOPLASMIC PROTEIN"/>
    <property type="match status" value="1"/>
</dbReference>
<proteinExistence type="predicted"/>